<feature type="coiled-coil region" evidence="1">
    <location>
        <begin position="464"/>
        <end position="513"/>
    </location>
</feature>
<sequence>MLKGRNHSEIQHAQDDEGSRKAEESEKELSFDESHFAQSSPSLSGDDLDLPEHNHNNNRNDFSDSDDLHTAVLATSSPRSNITSENNSNLASNQYIEYRQRQLQYQQQQHLRQLQLQYQQQPRHYQQQRTQTQQQDANQYQYQLPSSPRSPTSFNVAQIDDCLNNVTGFKEQLDQLDADADTGDSDESAAADEGEDYSFEPTRIFSESNQSHHSRHITTVSPTTNRNSVIFYQTEIPSMLGDEIETGDEIDGYNYASGDDDELDQIGAITSVVLANETRSENIDDDVYNGKDEDNNENRNDSLLNLDATELSALDDEDDGAFAAGAEESLLEKNREENAHRLQLQEGETEVFNHPLEDMLQEAMLEIEQLKAENAELIRENTLYLGEIAELNHGLETQSKSHARVIENLKETEFSAKSALQTRITDLETDLQTIKSSAMQISTIRETLQHEKDLDILNLRVELMSDKERQLKALKSQMDTERARMEQEMHALVQAFEAERAEFEAVRRTLETDVKMVPIMARKEAEEEIRSIRMLLGEENTPAKKEFAEVAEELDCAKKQLAEANVPVFAGSVAKDSLMQSRSSNGSWKHREPDNSQRRAMTDVGCQADFWSDYLDLKEGVMELRSLFGLDSEWSVGQSSEIKDIIAGYINDMELKHDAQAHELMERAAHIGELCETISRLTKENKYWEETHSTTIQNLQNSHENSLSSLKESFGHQIAILTEKINQMINPDDCKSWHDLEARLPYLFAVFREEVQSQADNNQKIFLERVKKTVELEKSNMTAFFERTLESETLRLKQNHEQGIKSVASEIKAQYSRAYDSAVKKLKNEYVNLEEKCIEKFKINSASVSREKEWRNILQNQEAYIESLEQIHAENIQRIKLEFEGLVKRIKEEARTHYSAQLRNALDKMKQRYVESLRAGITH</sequence>
<feature type="region of interest" description="Disordered" evidence="2">
    <location>
        <begin position="116"/>
        <end position="151"/>
    </location>
</feature>
<feature type="coiled-coil region" evidence="1">
    <location>
        <begin position="353"/>
        <end position="387"/>
    </location>
</feature>
<evidence type="ECO:0000256" key="1">
    <source>
        <dbReference type="SAM" id="Coils"/>
    </source>
</evidence>
<dbReference type="EMBL" id="JADGJH010001628">
    <property type="protein sequence ID" value="KAJ3111464.1"/>
    <property type="molecule type" value="Genomic_DNA"/>
</dbReference>
<comment type="caution">
    <text evidence="3">The sequence shown here is derived from an EMBL/GenBank/DDBJ whole genome shotgun (WGS) entry which is preliminary data.</text>
</comment>
<feature type="region of interest" description="Disordered" evidence="2">
    <location>
        <begin position="1"/>
        <end position="66"/>
    </location>
</feature>
<reference evidence="3" key="1">
    <citation type="submission" date="2020-05" db="EMBL/GenBank/DDBJ databases">
        <title>Phylogenomic resolution of chytrid fungi.</title>
        <authorList>
            <person name="Stajich J.E."/>
            <person name="Amses K."/>
            <person name="Simmons R."/>
            <person name="Seto K."/>
            <person name="Myers J."/>
            <person name="Bonds A."/>
            <person name="Quandt C.A."/>
            <person name="Barry K."/>
            <person name="Liu P."/>
            <person name="Grigoriev I."/>
            <person name="Longcore J.E."/>
            <person name="James T.Y."/>
        </authorList>
    </citation>
    <scope>NUCLEOTIDE SEQUENCE</scope>
    <source>
        <strain evidence="3">JEL0513</strain>
    </source>
</reference>
<feature type="region of interest" description="Disordered" evidence="2">
    <location>
        <begin position="178"/>
        <end position="197"/>
    </location>
</feature>
<evidence type="ECO:0000313" key="4">
    <source>
        <dbReference type="Proteomes" id="UP001211907"/>
    </source>
</evidence>
<gene>
    <name evidence="3" type="ORF">HK100_002675</name>
</gene>
<organism evidence="3 4">
    <name type="scientific">Physocladia obscura</name>
    <dbReference type="NCBI Taxonomy" id="109957"/>
    <lineage>
        <taxon>Eukaryota</taxon>
        <taxon>Fungi</taxon>
        <taxon>Fungi incertae sedis</taxon>
        <taxon>Chytridiomycota</taxon>
        <taxon>Chytridiomycota incertae sedis</taxon>
        <taxon>Chytridiomycetes</taxon>
        <taxon>Chytridiales</taxon>
        <taxon>Chytriomycetaceae</taxon>
        <taxon>Physocladia</taxon>
    </lineage>
</organism>
<evidence type="ECO:0000313" key="3">
    <source>
        <dbReference type="EMBL" id="KAJ3111464.1"/>
    </source>
</evidence>
<keyword evidence="1" id="KW-0175">Coiled coil</keyword>
<keyword evidence="4" id="KW-1185">Reference proteome</keyword>
<dbReference type="Proteomes" id="UP001211907">
    <property type="component" value="Unassembled WGS sequence"/>
</dbReference>
<feature type="compositionally biased region" description="Basic and acidic residues" evidence="2">
    <location>
        <begin position="1"/>
        <end position="35"/>
    </location>
</feature>
<name>A0AAD5SVB3_9FUNG</name>
<evidence type="ECO:0000256" key="2">
    <source>
        <dbReference type="SAM" id="MobiDB-lite"/>
    </source>
</evidence>
<feature type="compositionally biased region" description="Low complexity" evidence="2">
    <location>
        <begin position="116"/>
        <end position="144"/>
    </location>
</feature>
<feature type="compositionally biased region" description="Basic and acidic residues" evidence="2">
    <location>
        <begin position="589"/>
        <end position="600"/>
    </location>
</feature>
<feature type="region of interest" description="Disordered" evidence="2">
    <location>
        <begin position="580"/>
        <end position="600"/>
    </location>
</feature>
<dbReference type="AlphaFoldDB" id="A0AAD5SVB3"/>
<protein>
    <submittedName>
        <fullName evidence="3">Uncharacterized protein</fullName>
    </submittedName>
</protein>
<proteinExistence type="predicted"/>
<accession>A0AAD5SVB3</accession>